<dbReference type="EMBL" id="KN831781">
    <property type="protein sequence ID" value="KIM41123.1"/>
    <property type="molecule type" value="Genomic_DNA"/>
</dbReference>
<evidence type="ECO:0000259" key="12">
    <source>
        <dbReference type="PROSITE" id="PS50002"/>
    </source>
</evidence>
<feature type="region of interest" description="Disordered" evidence="10">
    <location>
        <begin position="1"/>
        <end position="35"/>
    </location>
</feature>
<dbReference type="SUPFAM" id="SSF50044">
    <property type="entry name" value="SH3-domain"/>
    <property type="match status" value="1"/>
</dbReference>
<keyword evidence="4" id="KW-1003">Cell membrane</keyword>
<keyword evidence="14" id="KW-1185">Reference proteome</keyword>
<dbReference type="SMART" id="SM00326">
    <property type="entry name" value="SH3"/>
    <property type="match status" value="1"/>
</dbReference>
<evidence type="ECO:0000313" key="14">
    <source>
        <dbReference type="Proteomes" id="UP000053424"/>
    </source>
</evidence>
<evidence type="ECO:0000256" key="7">
    <source>
        <dbReference type="ARBA" id="ARBA00023016"/>
    </source>
</evidence>
<reference evidence="13 14" key="1">
    <citation type="submission" date="2014-04" db="EMBL/GenBank/DDBJ databases">
        <authorList>
            <consortium name="DOE Joint Genome Institute"/>
            <person name="Kuo A."/>
            <person name="Gay G."/>
            <person name="Dore J."/>
            <person name="Kohler A."/>
            <person name="Nagy L.G."/>
            <person name="Floudas D."/>
            <person name="Copeland A."/>
            <person name="Barry K.W."/>
            <person name="Cichocki N."/>
            <person name="Veneault-Fourrey C."/>
            <person name="LaButti K."/>
            <person name="Lindquist E.A."/>
            <person name="Lipzen A."/>
            <person name="Lundell T."/>
            <person name="Morin E."/>
            <person name="Murat C."/>
            <person name="Sun H."/>
            <person name="Tunlid A."/>
            <person name="Henrissat B."/>
            <person name="Grigoriev I.V."/>
            <person name="Hibbett D.S."/>
            <person name="Martin F."/>
            <person name="Nordberg H.P."/>
            <person name="Cantor M.N."/>
            <person name="Hua S.X."/>
        </authorList>
    </citation>
    <scope>NUCLEOTIDE SEQUENCE [LARGE SCALE GENOMIC DNA]</scope>
    <source>
        <strain evidence="14">h7</strain>
    </source>
</reference>
<keyword evidence="5 11" id="KW-0812">Transmembrane</keyword>
<dbReference type="InterPro" id="IPR036028">
    <property type="entry name" value="SH3-like_dom_sf"/>
</dbReference>
<organism evidence="13 14">
    <name type="scientific">Hebeloma cylindrosporum</name>
    <dbReference type="NCBI Taxonomy" id="76867"/>
    <lineage>
        <taxon>Eukaryota</taxon>
        <taxon>Fungi</taxon>
        <taxon>Dikarya</taxon>
        <taxon>Basidiomycota</taxon>
        <taxon>Agaricomycotina</taxon>
        <taxon>Agaricomycetes</taxon>
        <taxon>Agaricomycetidae</taxon>
        <taxon>Agaricales</taxon>
        <taxon>Agaricineae</taxon>
        <taxon>Hymenogastraceae</taxon>
        <taxon>Hebeloma</taxon>
    </lineage>
</organism>
<evidence type="ECO:0000256" key="6">
    <source>
        <dbReference type="ARBA" id="ARBA00022989"/>
    </source>
</evidence>
<dbReference type="PROSITE" id="PS50002">
    <property type="entry name" value="SH3"/>
    <property type="match status" value="1"/>
</dbReference>
<protein>
    <recommendedName>
        <fullName evidence="12">SH3 domain-containing protein</fullName>
    </recommendedName>
</protein>
<keyword evidence="8 11" id="KW-0472">Membrane</keyword>
<feature type="transmembrane region" description="Helical" evidence="11">
    <location>
        <begin position="65"/>
        <end position="87"/>
    </location>
</feature>
<comment type="subcellular location">
    <subcellularLocation>
        <location evidence="1">Cell membrane</location>
        <topology evidence="1">Multi-pass membrane protein</topology>
    </subcellularLocation>
</comment>
<dbReference type="Pfam" id="PF00018">
    <property type="entry name" value="SH3_1"/>
    <property type="match status" value="1"/>
</dbReference>
<evidence type="ECO:0000256" key="2">
    <source>
        <dbReference type="ARBA" id="ARBA00009739"/>
    </source>
</evidence>
<dbReference type="Gene3D" id="2.30.30.40">
    <property type="entry name" value="SH3 Domains"/>
    <property type="match status" value="1"/>
</dbReference>
<comment type="similarity">
    <text evidence="2">Belongs to the SHO1 family.</text>
</comment>
<evidence type="ECO:0000256" key="3">
    <source>
        <dbReference type="ARBA" id="ARBA00022443"/>
    </source>
</evidence>
<dbReference type="InterPro" id="IPR035522">
    <property type="entry name" value="Sho1_SH3"/>
</dbReference>
<dbReference type="HOGENOM" id="CLU_043316_0_0_1"/>
<dbReference type="CDD" id="cd11855">
    <property type="entry name" value="SH3_Sho1p"/>
    <property type="match status" value="1"/>
</dbReference>
<keyword evidence="6 11" id="KW-1133">Transmembrane helix</keyword>
<feature type="transmembrane region" description="Helical" evidence="11">
    <location>
        <begin position="161"/>
        <end position="181"/>
    </location>
</feature>
<dbReference type="STRING" id="686832.A0A0C2XU18"/>
<dbReference type="AlphaFoldDB" id="A0A0C2XU18"/>
<evidence type="ECO:0000256" key="9">
    <source>
        <dbReference type="PROSITE-ProRule" id="PRU00192"/>
    </source>
</evidence>
<name>A0A0C2XU18_HEBCY</name>
<evidence type="ECO:0000256" key="1">
    <source>
        <dbReference type="ARBA" id="ARBA00004651"/>
    </source>
</evidence>
<dbReference type="GO" id="GO:0005886">
    <property type="term" value="C:plasma membrane"/>
    <property type="evidence" value="ECO:0007669"/>
    <property type="project" value="UniProtKB-SubCell"/>
</dbReference>
<evidence type="ECO:0000256" key="5">
    <source>
        <dbReference type="ARBA" id="ARBA00022692"/>
    </source>
</evidence>
<evidence type="ECO:0000256" key="4">
    <source>
        <dbReference type="ARBA" id="ARBA00022475"/>
    </source>
</evidence>
<gene>
    <name evidence="13" type="ORF">M413DRAFT_445842</name>
</gene>
<dbReference type="PRINTS" id="PR00452">
    <property type="entry name" value="SH3DOMAIN"/>
</dbReference>
<dbReference type="OrthoDB" id="5983572at2759"/>
<evidence type="ECO:0000313" key="13">
    <source>
        <dbReference type="EMBL" id="KIM41123.1"/>
    </source>
</evidence>
<evidence type="ECO:0000256" key="10">
    <source>
        <dbReference type="SAM" id="MobiDB-lite"/>
    </source>
</evidence>
<reference evidence="14" key="2">
    <citation type="submission" date="2015-01" db="EMBL/GenBank/DDBJ databases">
        <title>Evolutionary Origins and Diversification of the Mycorrhizal Mutualists.</title>
        <authorList>
            <consortium name="DOE Joint Genome Institute"/>
            <consortium name="Mycorrhizal Genomics Consortium"/>
            <person name="Kohler A."/>
            <person name="Kuo A."/>
            <person name="Nagy L.G."/>
            <person name="Floudas D."/>
            <person name="Copeland A."/>
            <person name="Barry K.W."/>
            <person name="Cichocki N."/>
            <person name="Veneault-Fourrey C."/>
            <person name="LaButti K."/>
            <person name="Lindquist E.A."/>
            <person name="Lipzen A."/>
            <person name="Lundell T."/>
            <person name="Morin E."/>
            <person name="Murat C."/>
            <person name="Riley R."/>
            <person name="Ohm R."/>
            <person name="Sun H."/>
            <person name="Tunlid A."/>
            <person name="Henrissat B."/>
            <person name="Grigoriev I.V."/>
            <person name="Hibbett D.S."/>
            <person name="Martin F."/>
        </authorList>
    </citation>
    <scope>NUCLEOTIDE SEQUENCE [LARGE SCALE GENOMIC DNA]</scope>
    <source>
        <strain evidence="14">h7</strain>
    </source>
</reference>
<keyword evidence="7" id="KW-0346">Stress response</keyword>
<sequence>MEKSLSYASERPPSEGVPNPHVPENATADGNGTAVAEPAVQEGVGGVVPGGEISEGKPRKSGSELFLLGTFALGLIGWIVSTVSQAVVAATISRAPVRILWFAFVIQTILNALILLVILGSTTYNAAYAYGTQISIFAALATTFAVLGVDQNVYSPFSAQQATAAGWLILAIVDLSWIIFFTSPPQSPIFSVVESFAARRQESRQNKVEKIERSTDAFPLSPVHGGGVGSTRRLTRLSRGSAPPQLDQQNPRVTGGDWALYTPPQKSGGRGTITSITSEPKTGTASGRVQSAADVESHVSGSAGPDEALSQGAGSKGPTAQWKAEALFPYKGSESDPNELSFKKGEVLLIFDKSGKWWEAQTRGGKTGIAPSNYLRLIE</sequence>
<accession>A0A0C2XU18</accession>
<feature type="transmembrane region" description="Helical" evidence="11">
    <location>
        <begin position="99"/>
        <end position="120"/>
    </location>
</feature>
<evidence type="ECO:0000256" key="11">
    <source>
        <dbReference type="SAM" id="Phobius"/>
    </source>
</evidence>
<dbReference type="Proteomes" id="UP000053424">
    <property type="component" value="Unassembled WGS sequence"/>
</dbReference>
<feature type="domain" description="SH3" evidence="12">
    <location>
        <begin position="319"/>
        <end position="379"/>
    </location>
</feature>
<feature type="region of interest" description="Disordered" evidence="10">
    <location>
        <begin position="219"/>
        <end position="318"/>
    </location>
</feature>
<evidence type="ECO:0000256" key="8">
    <source>
        <dbReference type="ARBA" id="ARBA00023136"/>
    </source>
</evidence>
<feature type="transmembrane region" description="Helical" evidence="11">
    <location>
        <begin position="127"/>
        <end position="149"/>
    </location>
</feature>
<dbReference type="InterPro" id="IPR001452">
    <property type="entry name" value="SH3_domain"/>
</dbReference>
<keyword evidence="3 9" id="KW-0728">SH3 domain</keyword>
<feature type="compositionally biased region" description="Polar residues" evidence="10">
    <location>
        <begin position="272"/>
        <end position="289"/>
    </location>
</feature>
<proteinExistence type="inferred from homology"/>